<keyword evidence="1" id="KW-0472">Membrane</keyword>
<keyword evidence="1" id="KW-0812">Transmembrane</keyword>
<keyword evidence="3" id="KW-0067">ATP-binding</keyword>
<dbReference type="SMART" id="SM00382">
    <property type="entry name" value="AAA"/>
    <property type="match status" value="1"/>
</dbReference>
<dbReference type="InterPro" id="IPR027417">
    <property type="entry name" value="P-loop_NTPase"/>
</dbReference>
<protein>
    <submittedName>
        <fullName evidence="3">Energy-coupling factor transporter ATP-binding protein EcfA2</fullName>
    </submittedName>
</protein>
<keyword evidence="1" id="KW-1133">Transmembrane helix</keyword>
<gene>
    <name evidence="3" type="ORF">HDA45_005755</name>
</gene>
<dbReference type="Pfam" id="PF22738">
    <property type="entry name" value="NNH7"/>
    <property type="match status" value="1"/>
</dbReference>
<dbReference type="RefSeq" id="WP_184900536.1">
    <property type="nucleotide sequence ID" value="NZ_JACHMX010000001.1"/>
</dbReference>
<name>A0A841BAK3_9PSEU</name>
<evidence type="ECO:0000313" key="4">
    <source>
        <dbReference type="Proteomes" id="UP000580861"/>
    </source>
</evidence>
<comment type="caution">
    <text evidence="3">The sequence shown here is derived from an EMBL/GenBank/DDBJ whole genome shotgun (WGS) entry which is preliminary data.</text>
</comment>
<evidence type="ECO:0000256" key="1">
    <source>
        <dbReference type="SAM" id="Phobius"/>
    </source>
</evidence>
<sequence>MPRKPSLTFAGALRILGKYEPEAVGKLDKVLGGTILAAGAAAVIGGGAAFVPAALLAAVWGWVDQKNEATGLLRGLVGKLSDRMAGIRGVARRDLIIAAHSTIVAAAFFEVLEEHLGALRMRELAVTDAERRFLTIGAGKHNTQDYYDSLYWSVIPCPSPSCGFQENLSNLAGWVDDATARTRDFLSGLTAGAGADTVHSTIFREQVLDRYQSHYLELAEKAPEFVFWAMLGEHAATRHRLEAVSTYVQAVLQFQGQALAQIQVLLGLVSDRSAEIGRQREGLRSANVGVLAKLIVPSDTERYDTDVVFPTIERAFVTPHYRMAAHDKDSRIADEDWWSERSVARDLELMLAAYFTSADSTSVPMLLLGHPGAGKSILTKVLAARLPPEEYTVVRVPLRSVSAGAPIAAQIQQALDIASNNRLQWQALSDQDTVLVVLLDGLDELLQAADFDRSEYLREVMDFQRIEGEQNRPVSVIVTSRTVVADRVDVPDGATVVKLDEFDEDQVAAWLNEWRATNLRAIQSGTVRELTAAEALHQADLAKQPLLLLMLALYAADPKSPQLDAVLSKSALYERIFDSFARREVRKHAVGRLRPQELENCVSDQVFRLAIAALAMFNRGVQSVRETDLRSDLTALTGRTNLPDDEGARLLGEFFFVHAPEAIMRTQERAYEFLHATFGEYLVAQHGVGELAALANAAYGGRYQERTPNDEVLFALLSHHAWAARPSVGDFAKEIFAALSPDEQEHIRRALLDLLGSFRQRRRSTEFDGYRPTPLDFVRQLAAYSANLTTLSILFSDPEVGFPLVGAFGDDEAEALANWRSMLSLWRSGLDHDSWLALLSSLNLKDNATLVDHPPLFKSFELPGADEYWSARVAGDDLHASRIRRGLALVDGAEFYNQGPGWADEALAWLQARLFSPRVLHDRSHLLFDPPENASDADVVSVGEALVLVLRVRAHALTQQFVTKALQRLVEYPDTFKISPNTVLAVAYECPEVLLRVPRFRDRDFYVGVQDALHAVLDHGTRTLRPDLRPEWEVLRTRLLGKGVPVHYFDDPLRDVLSRF</sequence>
<dbReference type="AlphaFoldDB" id="A0A841BAK3"/>
<dbReference type="InterPro" id="IPR003593">
    <property type="entry name" value="AAA+_ATPase"/>
</dbReference>
<accession>A0A841BAK3</accession>
<keyword evidence="4" id="KW-1185">Reference proteome</keyword>
<dbReference type="PANTHER" id="PTHR46844:SF1">
    <property type="entry name" value="SLR5058 PROTEIN"/>
    <property type="match status" value="1"/>
</dbReference>
<feature type="domain" description="AAA+ ATPase" evidence="2">
    <location>
        <begin position="361"/>
        <end position="503"/>
    </location>
</feature>
<dbReference type="InterPro" id="IPR007111">
    <property type="entry name" value="NACHT_NTPase"/>
</dbReference>
<proteinExistence type="predicted"/>
<dbReference type="InterPro" id="IPR054567">
    <property type="entry name" value="NNH7"/>
</dbReference>
<feature type="transmembrane region" description="Helical" evidence="1">
    <location>
        <begin position="35"/>
        <end position="63"/>
    </location>
</feature>
<evidence type="ECO:0000313" key="3">
    <source>
        <dbReference type="EMBL" id="MBB5855668.1"/>
    </source>
</evidence>
<dbReference type="Gene3D" id="3.40.50.300">
    <property type="entry name" value="P-loop containing nucleotide triphosphate hydrolases"/>
    <property type="match status" value="1"/>
</dbReference>
<reference evidence="3 4" key="1">
    <citation type="submission" date="2020-08" db="EMBL/GenBank/DDBJ databases">
        <title>Sequencing the genomes of 1000 actinobacteria strains.</title>
        <authorList>
            <person name="Klenk H.-P."/>
        </authorList>
    </citation>
    <scope>NUCLEOTIDE SEQUENCE [LARGE SCALE GENOMIC DNA]</scope>
    <source>
        <strain evidence="3 4">DSM 45272</strain>
    </source>
</reference>
<organism evidence="3 4">
    <name type="scientific">Amycolatopsis umgeniensis</name>
    <dbReference type="NCBI Taxonomy" id="336628"/>
    <lineage>
        <taxon>Bacteria</taxon>
        <taxon>Bacillati</taxon>
        <taxon>Actinomycetota</taxon>
        <taxon>Actinomycetes</taxon>
        <taxon>Pseudonocardiales</taxon>
        <taxon>Pseudonocardiaceae</taxon>
        <taxon>Amycolatopsis</taxon>
    </lineage>
</organism>
<dbReference type="EMBL" id="JACHMX010000001">
    <property type="protein sequence ID" value="MBB5855668.1"/>
    <property type="molecule type" value="Genomic_DNA"/>
</dbReference>
<keyword evidence="3" id="KW-0547">Nucleotide-binding</keyword>
<evidence type="ECO:0000259" key="2">
    <source>
        <dbReference type="SMART" id="SM00382"/>
    </source>
</evidence>
<dbReference type="Proteomes" id="UP000580861">
    <property type="component" value="Unassembled WGS sequence"/>
</dbReference>
<dbReference type="SUPFAM" id="SSF52540">
    <property type="entry name" value="P-loop containing nucleoside triphosphate hydrolases"/>
    <property type="match status" value="1"/>
</dbReference>
<dbReference type="Pfam" id="PF05729">
    <property type="entry name" value="NACHT"/>
    <property type="match status" value="1"/>
</dbReference>
<dbReference type="GO" id="GO:0005524">
    <property type="term" value="F:ATP binding"/>
    <property type="evidence" value="ECO:0007669"/>
    <property type="project" value="UniProtKB-KW"/>
</dbReference>
<dbReference type="PANTHER" id="PTHR46844">
    <property type="entry name" value="SLR5058 PROTEIN"/>
    <property type="match status" value="1"/>
</dbReference>